<gene>
    <name evidence="1" type="ORF">O3M35_012797</name>
</gene>
<accession>A0AAW1CGG8</accession>
<dbReference type="AlphaFoldDB" id="A0AAW1CGG8"/>
<protein>
    <submittedName>
        <fullName evidence="1">Uncharacterized protein</fullName>
    </submittedName>
</protein>
<name>A0AAW1CGG8_9HEMI</name>
<evidence type="ECO:0000313" key="2">
    <source>
        <dbReference type="Proteomes" id="UP001461498"/>
    </source>
</evidence>
<reference evidence="1 2" key="1">
    <citation type="submission" date="2022-12" db="EMBL/GenBank/DDBJ databases">
        <title>Chromosome-level genome assembly of true bugs.</title>
        <authorList>
            <person name="Ma L."/>
            <person name="Li H."/>
        </authorList>
    </citation>
    <scope>NUCLEOTIDE SEQUENCE [LARGE SCALE GENOMIC DNA]</scope>
    <source>
        <strain evidence="1">Lab_2022b</strain>
    </source>
</reference>
<comment type="caution">
    <text evidence="1">The sequence shown here is derived from an EMBL/GenBank/DDBJ whole genome shotgun (WGS) entry which is preliminary data.</text>
</comment>
<organism evidence="1 2">
    <name type="scientific">Rhynocoris fuscipes</name>
    <dbReference type="NCBI Taxonomy" id="488301"/>
    <lineage>
        <taxon>Eukaryota</taxon>
        <taxon>Metazoa</taxon>
        <taxon>Ecdysozoa</taxon>
        <taxon>Arthropoda</taxon>
        <taxon>Hexapoda</taxon>
        <taxon>Insecta</taxon>
        <taxon>Pterygota</taxon>
        <taxon>Neoptera</taxon>
        <taxon>Paraneoptera</taxon>
        <taxon>Hemiptera</taxon>
        <taxon>Heteroptera</taxon>
        <taxon>Panheteroptera</taxon>
        <taxon>Cimicomorpha</taxon>
        <taxon>Reduviidae</taxon>
        <taxon>Harpactorinae</taxon>
        <taxon>Harpactorini</taxon>
        <taxon>Rhynocoris</taxon>
    </lineage>
</organism>
<dbReference type="Proteomes" id="UP001461498">
    <property type="component" value="Unassembled WGS sequence"/>
</dbReference>
<keyword evidence="2" id="KW-1185">Reference proteome</keyword>
<dbReference type="EMBL" id="JAPXFL010000022">
    <property type="protein sequence ID" value="KAK9497000.1"/>
    <property type="molecule type" value="Genomic_DNA"/>
</dbReference>
<proteinExistence type="predicted"/>
<evidence type="ECO:0000313" key="1">
    <source>
        <dbReference type="EMBL" id="KAK9497000.1"/>
    </source>
</evidence>
<sequence>MNNPPIITPSSQSCALTDEFGLATGSEPHIQTSKFMRAIKRNTTRNLNKYEQVDLQQSHNNQQQQHRLIMHDTDGKDNKLITRYNDDEDITNVNDAVPRRAKGIYTNSSNCRVTQSSAVNDETIADNTTTTVMQKCLTKHCCIGCKRRITAAADNSSNSNRITANIDENSIYVFIIDRIDSFNNVKCNGEVTK</sequence>